<dbReference type="InterPro" id="IPR036388">
    <property type="entry name" value="WH-like_DNA-bd_sf"/>
</dbReference>
<dbReference type="RefSeq" id="WP_092678425.1">
    <property type="nucleotide sequence ID" value="NZ_FOXS01000008.1"/>
</dbReference>
<dbReference type="Proteomes" id="UP000199029">
    <property type="component" value="Unassembled WGS sequence"/>
</dbReference>
<dbReference type="Gene3D" id="1.10.10.10">
    <property type="entry name" value="Winged helix-like DNA-binding domain superfamily/Winged helix DNA-binding domain"/>
    <property type="match status" value="1"/>
</dbReference>
<dbReference type="InterPro" id="IPR009057">
    <property type="entry name" value="Homeodomain-like_sf"/>
</dbReference>
<gene>
    <name evidence="2" type="ORF">SAMN04515668_4458</name>
</gene>
<dbReference type="STRING" id="1227077.SAMN04515668_4458"/>
<dbReference type="EMBL" id="FOXS01000008">
    <property type="protein sequence ID" value="SFQ79565.1"/>
    <property type="molecule type" value="Genomic_DNA"/>
</dbReference>
<dbReference type="SUPFAM" id="SSF46689">
    <property type="entry name" value="Homeodomain-like"/>
    <property type="match status" value="1"/>
</dbReference>
<organism evidence="2 3">
    <name type="scientific">Hymenobacter arizonensis</name>
    <name type="common">Siccationidurans arizonensis</name>
    <dbReference type="NCBI Taxonomy" id="1227077"/>
    <lineage>
        <taxon>Bacteria</taxon>
        <taxon>Pseudomonadati</taxon>
        <taxon>Bacteroidota</taxon>
        <taxon>Cytophagia</taxon>
        <taxon>Cytophagales</taxon>
        <taxon>Hymenobacteraceae</taxon>
        <taxon>Hymenobacter</taxon>
    </lineage>
</organism>
<protein>
    <submittedName>
        <fullName evidence="2">Transposase</fullName>
    </submittedName>
</protein>
<keyword evidence="3" id="KW-1185">Reference proteome</keyword>
<evidence type="ECO:0000313" key="3">
    <source>
        <dbReference type="Proteomes" id="UP000199029"/>
    </source>
</evidence>
<dbReference type="InterPro" id="IPR010921">
    <property type="entry name" value="Trp_repressor/repl_initiator"/>
</dbReference>
<feature type="domain" description="Transposase Synechocystis PCC 6803" evidence="1">
    <location>
        <begin position="16"/>
        <end position="70"/>
    </location>
</feature>
<accession>A0A1I6BF21</accession>
<name>A0A1I6BF21_HYMAR</name>
<evidence type="ECO:0000259" key="1">
    <source>
        <dbReference type="Pfam" id="PF01710"/>
    </source>
</evidence>
<evidence type="ECO:0000313" key="2">
    <source>
        <dbReference type="EMBL" id="SFQ79565.1"/>
    </source>
</evidence>
<dbReference type="AlphaFoldDB" id="A0A1I6BF21"/>
<dbReference type="SUPFAM" id="SSF48295">
    <property type="entry name" value="TrpR-like"/>
    <property type="match status" value="1"/>
</dbReference>
<reference evidence="3" key="1">
    <citation type="submission" date="2016-10" db="EMBL/GenBank/DDBJ databases">
        <authorList>
            <person name="Varghese N."/>
            <person name="Submissions S."/>
        </authorList>
    </citation>
    <scope>NUCLEOTIDE SEQUENCE [LARGE SCALE GENOMIC DNA]</scope>
    <source>
        <strain evidence="3">OR362-8,ATCC BAA-1266,JCM 13504</strain>
    </source>
</reference>
<dbReference type="GO" id="GO:0043565">
    <property type="term" value="F:sequence-specific DNA binding"/>
    <property type="evidence" value="ECO:0007669"/>
    <property type="project" value="InterPro"/>
</dbReference>
<dbReference type="Pfam" id="PF01710">
    <property type="entry name" value="HTH_Tnp_IS630"/>
    <property type="match status" value="1"/>
</dbReference>
<dbReference type="InterPro" id="IPR002622">
    <property type="entry name" value="Transposase_14"/>
</dbReference>
<sequence>MTINEQAPRRSKNAHYAISVRQEAVRLVESGLSQQAVRQQFGVGHMTLLAWLERYGTAVYAQMRRKQFTAVQKQHIARELLDGRLSEDEALLQYELRLKKTLRQWVAAYRASEVLLLTAEPDPPADTGAPLAAQLRQAQWQIEALHTLIDQAEATYKIDIRKKAGAKPSK</sequence>
<proteinExistence type="predicted"/>
<dbReference type="OrthoDB" id="883575at2"/>